<name>Q0FPW8_SALBH</name>
<dbReference type="Pfam" id="PF21082">
    <property type="entry name" value="MS_channel_3rd"/>
    <property type="match status" value="1"/>
</dbReference>
<sequence>MSGIGYDAVGQGLIYPTIRTLAVLALVLVLQRFVNDLYELVTGRDPQASDSLIPVLAGFLLMVLQLPVLALIWGARVADLTELWTRFKEGVQIGETRISPSDFLTFAIVFAIGYTVTRMMQSGLRSTILPKTRIDVGGQNALVAGLGYLGVFVAALIAVTAAGLDLSSLAIVAGALSVGIGFGLQTIVSNFVSGIILLIERPISEGDWIEVNGNHGIVKDISVRSTRIETFDRTDLIVPNSDFVSGTVTNYTRGNIIGRVVMTVGVAYGSDTRKVQDILLRIVRQHDLVLLNPEPMVTFEEFGADSLNFVIRAIIRDVGQMLIVTSDFHHEIAQRFAEEGIEIPFAQRDVWLRNPEVLYPDRGTSAPRAPEAGSTAEDKVAHDRAAAEQSSHSGIVPAGREGDADGDGGGGEGGGEGGDGGR</sequence>
<evidence type="ECO:0000256" key="7">
    <source>
        <dbReference type="SAM" id="MobiDB-lite"/>
    </source>
</evidence>
<dbReference type="EMBL" id="AATQ01000016">
    <property type="protein sequence ID" value="EAU46286.1"/>
    <property type="molecule type" value="Genomic_DNA"/>
</dbReference>
<feature type="transmembrane region" description="Helical" evidence="8">
    <location>
        <begin position="170"/>
        <end position="199"/>
    </location>
</feature>
<dbReference type="HOGENOM" id="CLU_650275_0_0_5"/>
<keyword evidence="4 8" id="KW-0812">Transmembrane</keyword>
<feature type="transmembrane region" description="Helical" evidence="8">
    <location>
        <begin position="103"/>
        <end position="120"/>
    </location>
</feature>
<dbReference type="GO" id="GO:0005886">
    <property type="term" value="C:plasma membrane"/>
    <property type="evidence" value="ECO:0007669"/>
    <property type="project" value="UniProtKB-SubCell"/>
</dbReference>
<evidence type="ECO:0000259" key="9">
    <source>
        <dbReference type="Pfam" id="PF00924"/>
    </source>
</evidence>
<feature type="domain" description="Mechanosensitive ion channel MscS C-terminal" evidence="10">
    <location>
        <begin position="260"/>
        <end position="343"/>
    </location>
</feature>
<feature type="compositionally biased region" description="Gly residues" evidence="7">
    <location>
        <begin position="407"/>
        <end position="422"/>
    </location>
</feature>
<dbReference type="InterPro" id="IPR010920">
    <property type="entry name" value="LSM_dom_sf"/>
</dbReference>
<evidence type="ECO:0000256" key="4">
    <source>
        <dbReference type="ARBA" id="ARBA00022692"/>
    </source>
</evidence>
<dbReference type="Gene3D" id="3.30.70.100">
    <property type="match status" value="1"/>
</dbReference>
<dbReference type="Proteomes" id="UP000006230">
    <property type="component" value="Unassembled WGS sequence"/>
</dbReference>
<evidence type="ECO:0000313" key="11">
    <source>
        <dbReference type="EMBL" id="EAU46286.1"/>
    </source>
</evidence>
<dbReference type="PANTHER" id="PTHR30347:SF1">
    <property type="entry name" value="MECHANOSENSITIVE CHANNEL MSCK"/>
    <property type="match status" value="1"/>
</dbReference>
<dbReference type="eggNOG" id="COG3264">
    <property type="taxonomic scope" value="Bacteria"/>
</dbReference>
<dbReference type="PROSITE" id="PS01246">
    <property type="entry name" value="UPF0003"/>
    <property type="match status" value="1"/>
</dbReference>
<dbReference type="STRING" id="314265.R2601_25351"/>
<keyword evidence="6 8" id="KW-0472">Membrane</keyword>
<feature type="region of interest" description="Disordered" evidence="7">
    <location>
        <begin position="360"/>
        <end position="422"/>
    </location>
</feature>
<keyword evidence="5 8" id="KW-1133">Transmembrane helix</keyword>
<evidence type="ECO:0000256" key="5">
    <source>
        <dbReference type="ARBA" id="ARBA00022989"/>
    </source>
</evidence>
<feature type="transmembrane region" description="Helical" evidence="8">
    <location>
        <begin position="51"/>
        <end position="75"/>
    </location>
</feature>
<dbReference type="InterPro" id="IPR011066">
    <property type="entry name" value="MscS_channel_C_sf"/>
</dbReference>
<evidence type="ECO:0000256" key="6">
    <source>
        <dbReference type="ARBA" id="ARBA00023136"/>
    </source>
</evidence>
<evidence type="ECO:0000313" key="12">
    <source>
        <dbReference type="Proteomes" id="UP000006230"/>
    </source>
</evidence>
<dbReference type="RefSeq" id="WP_007800630.1">
    <property type="nucleotide sequence ID" value="NZ_DS022276.1"/>
</dbReference>
<comment type="similarity">
    <text evidence="2">Belongs to the MscS (TC 1.A.23) family.</text>
</comment>
<keyword evidence="12" id="KW-1185">Reference proteome</keyword>
<dbReference type="InterPro" id="IPR023408">
    <property type="entry name" value="MscS_beta-dom_sf"/>
</dbReference>
<dbReference type="SUPFAM" id="SSF82689">
    <property type="entry name" value="Mechanosensitive channel protein MscS (YggB), C-terminal domain"/>
    <property type="match status" value="1"/>
</dbReference>
<organism evidence="11 12">
    <name type="scientific">Salipiger bermudensis (strain DSM 26914 / JCM 13377 / KCTC 12554 / HTCC2601)</name>
    <name type="common">Pelagibaca bermudensis</name>
    <dbReference type="NCBI Taxonomy" id="314265"/>
    <lineage>
        <taxon>Bacteria</taxon>
        <taxon>Pseudomonadati</taxon>
        <taxon>Pseudomonadota</taxon>
        <taxon>Alphaproteobacteria</taxon>
        <taxon>Rhodobacterales</taxon>
        <taxon>Roseobacteraceae</taxon>
        <taxon>Salipiger</taxon>
    </lineage>
</organism>
<evidence type="ECO:0000256" key="2">
    <source>
        <dbReference type="ARBA" id="ARBA00008017"/>
    </source>
</evidence>
<dbReference type="InterPro" id="IPR052702">
    <property type="entry name" value="MscS-like_channel"/>
</dbReference>
<dbReference type="AlphaFoldDB" id="Q0FPW8"/>
<dbReference type="SUPFAM" id="SSF50182">
    <property type="entry name" value="Sm-like ribonucleoproteins"/>
    <property type="match status" value="1"/>
</dbReference>
<feature type="compositionally biased region" description="Basic and acidic residues" evidence="7">
    <location>
        <begin position="376"/>
        <end position="386"/>
    </location>
</feature>
<dbReference type="InterPro" id="IPR006685">
    <property type="entry name" value="MscS_channel_2nd"/>
</dbReference>
<gene>
    <name evidence="11" type="ORF">R2601_25351</name>
</gene>
<feature type="transmembrane region" description="Helical" evidence="8">
    <location>
        <begin position="12"/>
        <end position="30"/>
    </location>
</feature>
<dbReference type="Pfam" id="PF00924">
    <property type="entry name" value="MS_channel_2nd"/>
    <property type="match status" value="1"/>
</dbReference>
<dbReference type="PANTHER" id="PTHR30347">
    <property type="entry name" value="POTASSIUM CHANNEL RELATED"/>
    <property type="match status" value="1"/>
</dbReference>
<reference evidence="11 12" key="1">
    <citation type="journal article" date="2010" name="J. Bacteriol.">
        <title>Genome sequences of Pelagibaca bermudensis HTCC2601T and Maritimibacter alkaliphilus HTCC2654T, the type strains of two marine Roseobacter genera.</title>
        <authorList>
            <person name="Thrash J.C."/>
            <person name="Cho J.C."/>
            <person name="Ferriera S."/>
            <person name="Johnson J."/>
            <person name="Vergin K.L."/>
            <person name="Giovannoni S.J."/>
        </authorList>
    </citation>
    <scope>NUCLEOTIDE SEQUENCE [LARGE SCALE GENOMIC DNA]</scope>
    <source>
        <strain evidence="12">DSM 26914 / JCM 13377 / KCTC 12554 / HTCC2601</strain>
    </source>
</reference>
<dbReference type="Gene3D" id="2.30.30.60">
    <property type="match status" value="1"/>
</dbReference>
<evidence type="ECO:0000256" key="3">
    <source>
        <dbReference type="ARBA" id="ARBA00022475"/>
    </source>
</evidence>
<dbReference type="InterPro" id="IPR006686">
    <property type="entry name" value="MscS_channel_CS"/>
</dbReference>
<evidence type="ECO:0000256" key="1">
    <source>
        <dbReference type="ARBA" id="ARBA00004651"/>
    </source>
</evidence>
<dbReference type="SUPFAM" id="SSF82861">
    <property type="entry name" value="Mechanosensitive channel protein MscS (YggB), transmembrane region"/>
    <property type="match status" value="1"/>
</dbReference>
<comment type="subcellular location">
    <subcellularLocation>
        <location evidence="1">Cell membrane</location>
        <topology evidence="1">Multi-pass membrane protein</topology>
    </subcellularLocation>
</comment>
<dbReference type="GO" id="GO:0008381">
    <property type="term" value="F:mechanosensitive monoatomic ion channel activity"/>
    <property type="evidence" value="ECO:0007669"/>
    <property type="project" value="UniProtKB-ARBA"/>
</dbReference>
<evidence type="ECO:0000259" key="10">
    <source>
        <dbReference type="Pfam" id="PF21082"/>
    </source>
</evidence>
<dbReference type="InterPro" id="IPR049278">
    <property type="entry name" value="MS_channel_C"/>
</dbReference>
<feature type="transmembrane region" description="Helical" evidence="8">
    <location>
        <begin position="141"/>
        <end position="164"/>
    </location>
</feature>
<dbReference type="Gene3D" id="1.10.287.1260">
    <property type="match status" value="1"/>
</dbReference>
<proteinExistence type="inferred from homology"/>
<dbReference type="InterPro" id="IPR011014">
    <property type="entry name" value="MscS_channel_TM-2"/>
</dbReference>
<comment type="caution">
    <text evidence="11">The sequence shown here is derived from an EMBL/GenBank/DDBJ whole genome shotgun (WGS) entry which is preliminary data.</text>
</comment>
<feature type="domain" description="Mechanosensitive ion channel MscS" evidence="9">
    <location>
        <begin position="186"/>
        <end position="253"/>
    </location>
</feature>
<protein>
    <submittedName>
        <fullName evidence="11">Mechanosensitive ion channel family protein</fullName>
    </submittedName>
</protein>
<accession>Q0FPW8</accession>
<evidence type="ECO:0000256" key="8">
    <source>
        <dbReference type="SAM" id="Phobius"/>
    </source>
</evidence>
<keyword evidence="3" id="KW-1003">Cell membrane</keyword>